<dbReference type="InterPro" id="IPR050197">
    <property type="entry name" value="Aldolase_class_II_sugar_metab"/>
</dbReference>
<dbReference type="GO" id="GO:0046872">
    <property type="term" value="F:metal ion binding"/>
    <property type="evidence" value="ECO:0007669"/>
    <property type="project" value="UniProtKB-KW"/>
</dbReference>
<keyword evidence="2" id="KW-0456">Lyase</keyword>
<dbReference type="Gene3D" id="3.40.225.10">
    <property type="entry name" value="Class II aldolase/adducin N-terminal domain"/>
    <property type="match status" value="1"/>
</dbReference>
<dbReference type="NCBIfam" id="NF005302">
    <property type="entry name" value="PRK06833.1"/>
    <property type="match status" value="1"/>
</dbReference>
<dbReference type="PANTHER" id="PTHR22789:SF0">
    <property type="entry name" value="3-OXO-TETRONATE 4-PHOSPHATE DECARBOXYLASE-RELATED"/>
    <property type="match status" value="1"/>
</dbReference>
<comment type="caution">
    <text evidence="4">The sequence shown here is derived from an EMBL/GenBank/DDBJ whole genome shotgun (WGS) entry which is preliminary data.</text>
</comment>
<dbReference type="RefSeq" id="WP_000492635.1">
    <property type="nucleotide sequence ID" value="NZ_NFCF01000052.1"/>
</dbReference>
<feature type="domain" description="Class II aldolase/adducin N-terminal" evidence="3">
    <location>
        <begin position="8"/>
        <end position="186"/>
    </location>
</feature>
<sequence length="216" mass="24365">MFSPKQREQIIEVGRKLVDNGLTSGTGGNISIYDSETKEVLITPSGFDFYEMDPDDLVTIDLEGNVLSHNNKHKPSSEWQMHCILYKEREDIISVVHAHTVYATVLSCLHEPLRPTHYMIAVAGVDVRVAEYATFGTKELAENAWKAMKDRKAVLLANHGMLAGDLSLNNAFNIIEEVEYCSKIYCIAKSIGNPVILDHKEMKVMAKKFETYSKRK</sequence>
<evidence type="ECO:0000313" key="5">
    <source>
        <dbReference type="Proteomes" id="UP000195152"/>
    </source>
</evidence>
<protein>
    <submittedName>
        <fullName evidence="4">Fuculose phosphate aldolase</fullName>
    </submittedName>
</protein>
<dbReference type="Pfam" id="PF00596">
    <property type="entry name" value="Aldolase_II"/>
    <property type="match status" value="1"/>
</dbReference>
<dbReference type="SUPFAM" id="SSF53639">
    <property type="entry name" value="AraD/HMP-PK domain-like"/>
    <property type="match status" value="1"/>
</dbReference>
<evidence type="ECO:0000256" key="1">
    <source>
        <dbReference type="ARBA" id="ARBA00022723"/>
    </source>
</evidence>
<organism evidence="4 5">
    <name type="scientific">Bacillus thuringiensis serovar mexicanensis</name>
    <dbReference type="NCBI Taxonomy" id="180868"/>
    <lineage>
        <taxon>Bacteria</taxon>
        <taxon>Bacillati</taxon>
        <taxon>Bacillota</taxon>
        <taxon>Bacilli</taxon>
        <taxon>Bacillales</taxon>
        <taxon>Bacillaceae</taxon>
        <taxon>Bacillus</taxon>
        <taxon>Bacillus cereus group</taxon>
    </lineage>
</organism>
<dbReference type="Proteomes" id="UP000195152">
    <property type="component" value="Unassembled WGS sequence"/>
</dbReference>
<dbReference type="InterPro" id="IPR036409">
    <property type="entry name" value="Aldolase_II/adducin_N_sf"/>
</dbReference>
<evidence type="ECO:0000256" key="2">
    <source>
        <dbReference type="ARBA" id="ARBA00023239"/>
    </source>
</evidence>
<dbReference type="PANTHER" id="PTHR22789">
    <property type="entry name" value="FUCULOSE PHOSPHATE ALDOLASE"/>
    <property type="match status" value="1"/>
</dbReference>
<dbReference type="AlphaFoldDB" id="A0A242WCR8"/>
<evidence type="ECO:0000259" key="3">
    <source>
        <dbReference type="SMART" id="SM01007"/>
    </source>
</evidence>
<dbReference type="InterPro" id="IPR001303">
    <property type="entry name" value="Aldolase_II/adducin_N"/>
</dbReference>
<dbReference type="EMBL" id="NFCF01000052">
    <property type="protein sequence ID" value="OTW52806.1"/>
    <property type="molecule type" value="Genomic_DNA"/>
</dbReference>
<gene>
    <name evidence="4" type="ORF">BK699_05690</name>
</gene>
<evidence type="ECO:0000313" key="4">
    <source>
        <dbReference type="EMBL" id="OTW52806.1"/>
    </source>
</evidence>
<keyword evidence="1" id="KW-0479">Metal-binding</keyword>
<reference evidence="4 5" key="1">
    <citation type="submission" date="2016-10" db="EMBL/GenBank/DDBJ databases">
        <title>Comparative genomics of Bacillus thuringiensis reveals a path to pathogens against multiple invertebrate hosts.</title>
        <authorList>
            <person name="Zheng J."/>
            <person name="Gao Q."/>
            <person name="Liu H."/>
            <person name="Peng D."/>
            <person name="Ruan L."/>
            <person name="Sun M."/>
        </authorList>
    </citation>
    <scope>NUCLEOTIDE SEQUENCE [LARGE SCALE GENOMIC DNA]</scope>
    <source>
        <strain evidence="4">BGSC 4AC1</strain>
    </source>
</reference>
<name>A0A242WCR8_BACTU</name>
<dbReference type="GO" id="GO:0016832">
    <property type="term" value="F:aldehyde-lyase activity"/>
    <property type="evidence" value="ECO:0007669"/>
    <property type="project" value="TreeGrafter"/>
</dbReference>
<dbReference type="GO" id="GO:0005829">
    <property type="term" value="C:cytosol"/>
    <property type="evidence" value="ECO:0007669"/>
    <property type="project" value="TreeGrafter"/>
</dbReference>
<dbReference type="GO" id="GO:0019323">
    <property type="term" value="P:pentose catabolic process"/>
    <property type="evidence" value="ECO:0007669"/>
    <property type="project" value="TreeGrafter"/>
</dbReference>
<accession>A0A242WCR8</accession>
<dbReference type="SMART" id="SM01007">
    <property type="entry name" value="Aldolase_II"/>
    <property type="match status" value="1"/>
</dbReference>
<proteinExistence type="predicted"/>